<protein>
    <submittedName>
        <fullName evidence="2">Endonuclease/exonuclease/phosphatase family protein</fullName>
    </submittedName>
</protein>
<dbReference type="GO" id="GO:0004519">
    <property type="term" value="F:endonuclease activity"/>
    <property type="evidence" value="ECO:0007669"/>
    <property type="project" value="UniProtKB-KW"/>
</dbReference>
<sequence>MTPVFGCQIFLALFFVVLFFRGRVFGAVSFRALSCRLLFFPGRAFSGRVFRGCVSGAHGFGRGVCGGRAVLVAVLLSVPAGVVFPAGASGSAVGAPLKLATWNMGWLTSRPAGDPGLPDGIYRRNDADIERLAAYADRLDADIIGFQEVDGAAIAARVFRAPRYRIIMSGDHVTQQTGVAIRGSLSVTVHPPVTALNVYPPSAPHPLRSGLDITVSDGTASLRLLVIHLKTGCYDNPWTERQHACPTLKSQFAVLDDWALERSDSGEAFAILGDFNRRMTPGDPFFLSLTRDTPLLLTTSGRASPCWGGEYFIDHILLGGPARDWLTAGSLRVMTYHDPGITPAQLSDHCPVSVRLALP</sequence>
<dbReference type="Proteomes" id="UP000635278">
    <property type="component" value="Unassembled WGS sequence"/>
</dbReference>
<feature type="domain" description="Endonuclease/exonuclease/phosphatase" evidence="1">
    <location>
        <begin position="100"/>
        <end position="349"/>
    </location>
</feature>
<evidence type="ECO:0000313" key="3">
    <source>
        <dbReference type="Proteomes" id="UP000635278"/>
    </source>
</evidence>
<organism evidence="2 3">
    <name type="scientific">Acetobacter musti</name>
    <dbReference type="NCBI Taxonomy" id="864732"/>
    <lineage>
        <taxon>Bacteria</taxon>
        <taxon>Pseudomonadati</taxon>
        <taxon>Pseudomonadota</taxon>
        <taxon>Alphaproteobacteria</taxon>
        <taxon>Acetobacterales</taxon>
        <taxon>Acetobacteraceae</taxon>
        <taxon>Acetobacter</taxon>
    </lineage>
</organism>
<keyword evidence="3" id="KW-1185">Reference proteome</keyword>
<evidence type="ECO:0000313" key="2">
    <source>
        <dbReference type="EMBL" id="NHN84642.1"/>
    </source>
</evidence>
<dbReference type="Pfam" id="PF03372">
    <property type="entry name" value="Exo_endo_phos"/>
    <property type="match status" value="1"/>
</dbReference>
<name>A0ABX0JPD5_9PROT</name>
<keyword evidence="2" id="KW-0378">Hydrolase</keyword>
<evidence type="ECO:0000259" key="1">
    <source>
        <dbReference type="Pfam" id="PF03372"/>
    </source>
</evidence>
<accession>A0ABX0JPD5</accession>
<comment type="caution">
    <text evidence="2">The sequence shown here is derived from an EMBL/GenBank/DDBJ whole genome shotgun (WGS) entry which is preliminary data.</text>
</comment>
<proteinExistence type="predicted"/>
<gene>
    <name evidence="2" type="ORF">GOB93_08290</name>
</gene>
<dbReference type="InterPro" id="IPR005135">
    <property type="entry name" value="Endo/exonuclease/phosphatase"/>
</dbReference>
<dbReference type="SUPFAM" id="SSF56219">
    <property type="entry name" value="DNase I-like"/>
    <property type="match status" value="1"/>
</dbReference>
<keyword evidence="2" id="KW-0255">Endonuclease</keyword>
<dbReference type="InterPro" id="IPR036691">
    <property type="entry name" value="Endo/exonu/phosph_ase_sf"/>
</dbReference>
<dbReference type="EMBL" id="WOTB01000009">
    <property type="protein sequence ID" value="NHN84642.1"/>
    <property type="molecule type" value="Genomic_DNA"/>
</dbReference>
<dbReference type="Gene3D" id="3.60.10.10">
    <property type="entry name" value="Endonuclease/exonuclease/phosphatase"/>
    <property type="match status" value="1"/>
</dbReference>
<reference evidence="2 3" key="1">
    <citation type="journal article" date="2020" name="Int. J. Syst. Evol. Microbiol.">
        <title>Novel acetic acid bacteria from cider fermentations: Acetobacter conturbans sp. nov. and Acetobacter fallax sp. nov.</title>
        <authorList>
            <person name="Sombolestani A.S."/>
            <person name="Cleenwerck I."/>
            <person name="Cnockaert M."/>
            <person name="Borremans W."/>
            <person name="Wieme A.D."/>
            <person name="De Vuyst L."/>
            <person name="Vandamme P."/>
        </authorList>
    </citation>
    <scope>NUCLEOTIDE SEQUENCE [LARGE SCALE GENOMIC DNA]</scope>
    <source>
        <strain evidence="2 3">LMG 30640</strain>
    </source>
</reference>
<keyword evidence="2" id="KW-0540">Nuclease</keyword>